<evidence type="ECO:0000313" key="2">
    <source>
        <dbReference type="EMBL" id="PON49159.1"/>
    </source>
</evidence>
<evidence type="ECO:0000313" key="3">
    <source>
        <dbReference type="Proteomes" id="UP000237000"/>
    </source>
</evidence>
<keyword evidence="3" id="KW-1185">Reference proteome</keyword>
<dbReference type="OrthoDB" id="10279926at2759"/>
<sequence>MTYTQRRTNGTDRAEPRDQVGAMDEIVKQENEAEEEGTQNPPPVPPIIWADDGGDKEKFSKYYRRSEI</sequence>
<comment type="caution">
    <text evidence="2">The sequence shown here is derived from an EMBL/GenBank/DDBJ whole genome shotgun (WGS) entry which is preliminary data.</text>
</comment>
<dbReference type="EMBL" id="JXTC01000506">
    <property type="protein sequence ID" value="PON49159.1"/>
    <property type="molecule type" value="Genomic_DNA"/>
</dbReference>
<accession>A0A2P5BK45</accession>
<protein>
    <submittedName>
        <fullName evidence="2">Uncharacterized protein</fullName>
    </submittedName>
</protein>
<organism evidence="2 3">
    <name type="scientific">Trema orientale</name>
    <name type="common">Charcoal tree</name>
    <name type="synonym">Celtis orientalis</name>
    <dbReference type="NCBI Taxonomy" id="63057"/>
    <lineage>
        <taxon>Eukaryota</taxon>
        <taxon>Viridiplantae</taxon>
        <taxon>Streptophyta</taxon>
        <taxon>Embryophyta</taxon>
        <taxon>Tracheophyta</taxon>
        <taxon>Spermatophyta</taxon>
        <taxon>Magnoliopsida</taxon>
        <taxon>eudicotyledons</taxon>
        <taxon>Gunneridae</taxon>
        <taxon>Pentapetalae</taxon>
        <taxon>rosids</taxon>
        <taxon>fabids</taxon>
        <taxon>Rosales</taxon>
        <taxon>Cannabaceae</taxon>
        <taxon>Trema</taxon>
    </lineage>
</organism>
<dbReference type="Proteomes" id="UP000237000">
    <property type="component" value="Unassembled WGS sequence"/>
</dbReference>
<proteinExistence type="predicted"/>
<feature type="compositionally biased region" description="Basic and acidic residues" evidence="1">
    <location>
        <begin position="9"/>
        <end position="18"/>
    </location>
</feature>
<name>A0A2P5BK45_TREOI</name>
<gene>
    <name evidence="2" type="ORF">TorRG33x02_318410</name>
</gene>
<evidence type="ECO:0000256" key="1">
    <source>
        <dbReference type="SAM" id="MobiDB-lite"/>
    </source>
</evidence>
<dbReference type="InParanoid" id="A0A2P5BK45"/>
<dbReference type="AlphaFoldDB" id="A0A2P5BK45"/>
<reference evidence="3" key="1">
    <citation type="submission" date="2016-06" db="EMBL/GenBank/DDBJ databases">
        <title>Parallel loss of symbiosis genes in relatives of nitrogen-fixing non-legume Parasponia.</title>
        <authorList>
            <person name="Van Velzen R."/>
            <person name="Holmer R."/>
            <person name="Bu F."/>
            <person name="Rutten L."/>
            <person name="Van Zeijl A."/>
            <person name="Liu W."/>
            <person name="Santuari L."/>
            <person name="Cao Q."/>
            <person name="Sharma T."/>
            <person name="Shen D."/>
            <person name="Roswanjaya Y."/>
            <person name="Wardhani T."/>
            <person name="Kalhor M.S."/>
            <person name="Jansen J."/>
            <person name="Van den Hoogen J."/>
            <person name="Gungor B."/>
            <person name="Hartog M."/>
            <person name="Hontelez J."/>
            <person name="Verver J."/>
            <person name="Yang W.-C."/>
            <person name="Schijlen E."/>
            <person name="Repin R."/>
            <person name="Schilthuizen M."/>
            <person name="Schranz E."/>
            <person name="Heidstra R."/>
            <person name="Miyata K."/>
            <person name="Fedorova E."/>
            <person name="Kohlen W."/>
            <person name="Bisseling T."/>
            <person name="Smit S."/>
            <person name="Geurts R."/>
        </authorList>
    </citation>
    <scope>NUCLEOTIDE SEQUENCE [LARGE SCALE GENOMIC DNA]</scope>
    <source>
        <strain evidence="3">cv. RG33-2</strain>
    </source>
</reference>
<feature type="region of interest" description="Disordered" evidence="1">
    <location>
        <begin position="1"/>
        <end position="56"/>
    </location>
</feature>